<dbReference type="Proteomes" id="UP000002424">
    <property type="component" value="Chromosome"/>
</dbReference>
<dbReference type="OrthoDB" id="7010964at2"/>
<name>C1DRY6_AZOVD</name>
<dbReference type="Pfam" id="PF10800">
    <property type="entry name" value="DUF2528"/>
    <property type="match status" value="1"/>
</dbReference>
<sequence>MEDKWGGDYSVTLEVDHGILTEERAQQINGFWSGDDYRLDEESGDVVMAVIRLAGATLIRVMFEQGGAFFGEKDTGTQLAWTDDLHEEEGWGGTDETIFGWCGIRCVGADVEVPGFDNVELKEVATSERGLP</sequence>
<dbReference type="HOGENOM" id="CLU_151194_0_0_6"/>
<dbReference type="EMBL" id="CP001157">
    <property type="protein sequence ID" value="ACO79861.1"/>
    <property type="molecule type" value="Genomic_DNA"/>
</dbReference>
<protein>
    <submittedName>
        <fullName evidence="1">Single-stranded DNA binding protein</fullName>
    </submittedName>
</protein>
<keyword evidence="2" id="KW-1185">Reference proteome</keyword>
<organism evidence="1 2">
    <name type="scientific">Azotobacter vinelandii (strain DJ / ATCC BAA-1303)</name>
    <dbReference type="NCBI Taxonomy" id="322710"/>
    <lineage>
        <taxon>Bacteria</taxon>
        <taxon>Pseudomonadati</taxon>
        <taxon>Pseudomonadota</taxon>
        <taxon>Gammaproteobacteria</taxon>
        <taxon>Pseudomonadales</taxon>
        <taxon>Pseudomonadaceae</taxon>
        <taxon>Azotobacter</taxon>
    </lineage>
</organism>
<dbReference type="EnsemblBacteria" id="ACO79861">
    <property type="protein sequence ID" value="ACO79861"/>
    <property type="gene ID" value="Avin_37150"/>
</dbReference>
<dbReference type="AlphaFoldDB" id="C1DRY6"/>
<evidence type="ECO:0000313" key="1">
    <source>
        <dbReference type="EMBL" id="ACO79861.1"/>
    </source>
</evidence>
<reference evidence="1 2" key="1">
    <citation type="journal article" date="2009" name="J. Bacteriol.">
        <title>Genome sequence of Azotobacter vinelandii, an obligate aerobe specialized to support diverse anaerobic metabolic processes.</title>
        <authorList>
            <person name="Setubal J.C."/>
            <person name="dos Santos P."/>
            <person name="Goldman B.S."/>
            <person name="Ertesvag H."/>
            <person name="Espin G."/>
            <person name="Rubio L.M."/>
            <person name="Valla S."/>
            <person name="Almeida N.F."/>
            <person name="Balasubramanian D."/>
            <person name="Cromes L."/>
            <person name="Curatti L."/>
            <person name="Du Z."/>
            <person name="Godsy E."/>
            <person name="Goodner B."/>
            <person name="Hellner-Burris K."/>
            <person name="Hernandez J.A."/>
            <person name="Houmiel K."/>
            <person name="Imperial J."/>
            <person name="Kennedy C."/>
            <person name="Larson T.J."/>
            <person name="Latreille P."/>
            <person name="Ligon L.S."/>
            <person name="Lu J."/>
            <person name="Maerk M."/>
            <person name="Miller N.M."/>
            <person name="Norton S."/>
            <person name="O'Carroll I.P."/>
            <person name="Paulsen I."/>
            <person name="Raulfs E.C."/>
            <person name="Roemer R."/>
            <person name="Rosser J."/>
            <person name="Segura D."/>
            <person name="Slater S."/>
            <person name="Stricklin S.L."/>
            <person name="Studholme D.J."/>
            <person name="Sun J."/>
            <person name="Viana C.J."/>
            <person name="Wallin E."/>
            <person name="Wang B."/>
            <person name="Wheeler C."/>
            <person name="Zhu H."/>
            <person name="Dean D.R."/>
            <person name="Dixon R."/>
            <person name="Wood D."/>
        </authorList>
    </citation>
    <scope>NUCLEOTIDE SEQUENCE [LARGE SCALE GENOMIC DNA]</scope>
    <source>
        <strain evidence="2">DJ / ATCC BAA-1303</strain>
    </source>
</reference>
<dbReference type="KEGG" id="avn:Avin_37150"/>
<accession>C1DRY6</accession>
<proteinExistence type="predicted"/>
<gene>
    <name evidence="1" type="ordered locus">Avin_37150</name>
</gene>
<evidence type="ECO:0000313" key="2">
    <source>
        <dbReference type="Proteomes" id="UP000002424"/>
    </source>
</evidence>
<dbReference type="STRING" id="322710.Avin_37150"/>
<dbReference type="InterPro" id="IPR024252">
    <property type="entry name" value="DUF2528"/>
</dbReference>